<sequence>MADLDKKKLETVLKLIVEHCNDHPSLTSLTSLMSVEKCCSVASDVEDCLKSWTDTWSKKNLELEDEITETSKSGWEEEDTELTSSFVDKWCKFVNDDLPSEYGSDDEGPSEYASGDEWYPQPDDDEEMTSDEDEDEIENDQSSRNHLAPTRVKLDNVLIIPLQNVHPTLNQLSFTTLSRPDLFVSELFRSINFLDVHLAIIARYAYSEEENLENEHLFWIDEWINSDNSIPQTTPFQIDLTSQLVGEKCKLFDRKFLDCDRINGNEYDYPVYYYPVMIIQPRHQSIYLGCRYNFEDVLNQLCSLTQITGETKDQSLFISILGQILSFCREKPFCIWKDPTVDCETRGSVRARRLMELCTKLNAKKEGLELLDILRTVDLNLDIQNESPNFRVLSSAEMKTFCCHVQPRLYCGAGVLNIEVVNAIADFVSQIGGWDDSSNLILDWIQLSHLSRQFVMFSSLAIRLFENGCVEGTLKIVKRLSSLFSHEDFTLPQYRLDWFQIESLVFYVKMIIFLEENPETPDPDRLSQLLAFFRRLKTREQFLLVRKNVFEMNEEKILTGSLRHEICRQFCEIICSTGLRDIQHLCRSCLSQILNCSLKDFLHVFLQRHHYGHLDFRNNFYWRWNLVRSLIHSFAELRDDQLLISLLEIIFTKSSEDIQAEANWLWIMMSGHDRRSNCRLKSTVVSRISSSPSMKNIFYDLFDSKMNLLKEQMDGSGAVECLPFASLMEQREHFKDLARVASFTALIPLMPMVELAQLFIAIRFPHVWDKHEEGSDRDWDCLTENLTTIDLIFTSADYLVDYDSLLGSEEMRDVFIASVGSIIQGFSLLLDRLEPDGLEEPVTSRDFQRFANSLSFIFPVFNIASYLWPNSRLQVEKMVEQFAGLLIKMPFKLHSLVILSDSSTIIDAQAKLDQVEMKLSRPMLNVVMFKRRN</sequence>
<evidence type="ECO:0000313" key="3">
    <source>
        <dbReference type="Proteomes" id="UP000789390"/>
    </source>
</evidence>
<organism evidence="2 3">
    <name type="scientific">Daphnia galeata</name>
    <dbReference type="NCBI Taxonomy" id="27404"/>
    <lineage>
        <taxon>Eukaryota</taxon>
        <taxon>Metazoa</taxon>
        <taxon>Ecdysozoa</taxon>
        <taxon>Arthropoda</taxon>
        <taxon>Crustacea</taxon>
        <taxon>Branchiopoda</taxon>
        <taxon>Diplostraca</taxon>
        <taxon>Cladocera</taxon>
        <taxon>Anomopoda</taxon>
        <taxon>Daphniidae</taxon>
        <taxon>Daphnia</taxon>
    </lineage>
</organism>
<feature type="region of interest" description="Disordered" evidence="1">
    <location>
        <begin position="99"/>
        <end position="146"/>
    </location>
</feature>
<evidence type="ECO:0000313" key="2">
    <source>
        <dbReference type="EMBL" id="CAH0103288.1"/>
    </source>
</evidence>
<feature type="compositionally biased region" description="Acidic residues" evidence="1">
    <location>
        <begin position="122"/>
        <end position="139"/>
    </location>
</feature>
<evidence type="ECO:0000256" key="1">
    <source>
        <dbReference type="SAM" id="MobiDB-lite"/>
    </source>
</evidence>
<keyword evidence="3" id="KW-1185">Reference proteome</keyword>
<proteinExistence type="predicted"/>
<reference evidence="2" key="1">
    <citation type="submission" date="2021-11" db="EMBL/GenBank/DDBJ databases">
        <authorList>
            <person name="Schell T."/>
        </authorList>
    </citation>
    <scope>NUCLEOTIDE SEQUENCE</scope>
    <source>
        <strain evidence="2">M5</strain>
    </source>
</reference>
<comment type="caution">
    <text evidence="2">The sequence shown here is derived from an EMBL/GenBank/DDBJ whole genome shotgun (WGS) entry which is preliminary data.</text>
</comment>
<protein>
    <submittedName>
        <fullName evidence="2">Uncharacterized protein</fullName>
    </submittedName>
</protein>
<name>A0A8J2WLB5_9CRUS</name>
<dbReference type="Proteomes" id="UP000789390">
    <property type="component" value="Unassembled WGS sequence"/>
</dbReference>
<dbReference type="AlphaFoldDB" id="A0A8J2WLB5"/>
<gene>
    <name evidence="2" type="ORF">DGAL_LOCUS5824</name>
</gene>
<accession>A0A8J2WLB5</accession>
<dbReference type="EMBL" id="CAKKLH010000108">
    <property type="protein sequence ID" value="CAH0103288.1"/>
    <property type="molecule type" value="Genomic_DNA"/>
</dbReference>